<dbReference type="GO" id="GO:0035243">
    <property type="term" value="F:protein-arginine omega-N symmetric methyltransferase activity"/>
    <property type="evidence" value="ECO:0007669"/>
    <property type="project" value="TreeGrafter"/>
</dbReference>
<keyword evidence="1 3" id="KW-0489">Methyltransferase</keyword>
<evidence type="ECO:0000256" key="2">
    <source>
        <dbReference type="ARBA" id="ARBA00022679"/>
    </source>
</evidence>
<dbReference type="EC" id="2.1.1.-" evidence="3"/>
<dbReference type="PANTHER" id="PTHR12049">
    <property type="entry name" value="PROTEIN ARGININE METHYLTRANSFERASE NDUFAF7, MITOCHONDRIAL"/>
    <property type="match status" value="1"/>
</dbReference>
<organism evidence="3 4">
    <name type="scientific">Candidatus Nitrospira neomarina</name>
    <dbReference type="NCBI Taxonomy" id="3020899"/>
    <lineage>
        <taxon>Bacteria</taxon>
        <taxon>Pseudomonadati</taxon>
        <taxon>Nitrospirota</taxon>
        <taxon>Nitrospiria</taxon>
        <taxon>Nitrospirales</taxon>
        <taxon>Nitrospiraceae</taxon>
        <taxon>Nitrospira</taxon>
    </lineage>
</organism>
<keyword evidence="2 3" id="KW-0808">Transferase</keyword>
<dbReference type="RefSeq" id="WP_312744825.1">
    <property type="nucleotide sequence ID" value="NZ_CP116968.1"/>
</dbReference>
<dbReference type="InterPro" id="IPR003788">
    <property type="entry name" value="NDUFAF7"/>
</dbReference>
<accession>A0AA96JVQ5</accession>
<dbReference type="Pfam" id="PF02636">
    <property type="entry name" value="Methyltransf_28"/>
    <property type="match status" value="1"/>
</dbReference>
<dbReference type="SUPFAM" id="SSF53335">
    <property type="entry name" value="S-adenosyl-L-methionine-dependent methyltransferases"/>
    <property type="match status" value="1"/>
</dbReference>
<evidence type="ECO:0000313" key="3">
    <source>
        <dbReference type="EMBL" id="WNM61992.1"/>
    </source>
</evidence>
<gene>
    <name evidence="3" type="ORF">PQG83_19965</name>
</gene>
<dbReference type="InterPro" id="IPR038375">
    <property type="entry name" value="NDUFAF7_sf"/>
</dbReference>
<dbReference type="GO" id="GO:0032259">
    <property type="term" value="P:methylation"/>
    <property type="evidence" value="ECO:0007669"/>
    <property type="project" value="UniProtKB-KW"/>
</dbReference>
<dbReference type="PANTHER" id="PTHR12049:SF7">
    <property type="entry name" value="PROTEIN ARGININE METHYLTRANSFERASE NDUFAF7, MITOCHONDRIAL"/>
    <property type="match status" value="1"/>
</dbReference>
<name>A0AA96JVQ5_9BACT</name>
<reference evidence="3 4" key="1">
    <citation type="submission" date="2023-01" db="EMBL/GenBank/DDBJ databases">
        <title>Cultivation and genomic characterization of new, ubiquitous marine nitrite-oxidizing bacteria from the Nitrospirales.</title>
        <authorList>
            <person name="Mueller A.J."/>
            <person name="Daebeler A."/>
            <person name="Herbold C.W."/>
            <person name="Kirkegaard R.H."/>
            <person name="Daims H."/>
        </authorList>
    </citation>
    <scope>NUCLEOTIDE SEQUENCE [LARGE SCALE GENOMIC DNA]</scope>
    <source>
        <strain evidence="3 4">DK</strain>
    </source>
</reference>
<evidence type="ECO:0000256" key="1">
    <source>
        <dbReference type="ARBA" id="ARBA00022603"/>
    </source>
</evidence>
<protein>
    <submittedName>
        <fullName evidence="3">SAM-dependent methyltransferase</fullName>
        <ecNumber evidence="3">2.1.1.-</ecNumber>
    </submittedName>
</protein>
<proteinExistence type="predicted"/>
<dbReference type="AlphaFoldDB" id="A0AA96JVQ5"/>
<sequence length="373" mass="42441">MSFARFMELALYDVPHGYYMTKKFEPDLSSSDRIGWGGDYFTAPELSPILAKTLVRQILAIDEQLGHPSQFTFMEIGAGNGTFAFDFIQECRTIASDFFHRLSYQIIERSSHLQSRQAARLSTLGREWGESHLSWKSAIEEVDPDSITGVVFSNELVDALPVHRVRMADQRLHEICVAYKSGRFVECLDHRLSPELIEYIETHKVVLSEGQTSELHLAAELWMKHVARLLHRGIVMTVDYGHTHRDYYRTDRKDGTFLCYHRHAISTDPYVRVGEQDMTAHVNFSVLASVGMTNGLDLVGLTTMANWLIGLGVEELVRDHDQESDDVRALAHLLRPHGMGTTFKVLVQRKGMEAFALQGLRYPAFFDDVVFSN</sequence>
<keyword evidence="4" id="KW-1185">Reference proteome</keyword>
<evidence type="ECO:0000313" key="4">
    <source>
        <dbReference type="Proteomes" id="UP001302494"/>
    </source>
</evidence>
<dbReference type="Gene3D" id="3.40.50.12710">
    <property type="match status" value="1"/>
</dbReference>
<dbReference type="InterPro" id="IPR029063">
    <property type="entry name" value="SAM-dependent_MTases_sf"/>
</dbReference>
<dbReference type="EMBL" id="CP116968">
    <property type="protein sequence ID" value="WNM61992.1"/>
    <property type="molecule type" value="Genomic_DNA"/>
</dbReference>
<dbReference type="KEGG" id="nneo:PQG83_19965"/>
<dbReference type="Proteomes" id="UP001302494">
    <property type="component" value="Chromosome"/>
</dbReference>